<dbReference type="InterPro" id="IPR000866">
    <property type="entry name" value="AhpC/TSA"/>
</dbReference>
<feature type="region of interest" description="Disordered" evidence="14">
    <location>
        <begin position="1"/>
        <end position="75"/>
    </location>
</feature>
<evidence type="ECO:0000256" key="13">
    <source>
        <dbReference type="ARBA" id="ARBA00077538"/>
    </source>
</evidence>
<dbReference type="Proteomes" id="UP000803884">
    <property type="component" value="Unassembled WGS sequence"/>
</dbReference>
<keyword evidence="17" id="KW-1185">Reference proteome</keyword>
<evidence type="ECO:0000313" key="16">
    <source>
        <dbReference type="EMBL" id="KAL1586684.1"/>
    </source>
</evidence>
<sequence>MVELRKRPAPPPAPPPAKKKAAPKGKAKKDAPAAEEPAIEESAAAEVEAAAKETVAETAAKTSSGASTPPKQGETIELEGFGGEIETNDGEKVTLAQLVQSSKKGVVLFTYPKASTPGCTTQACLFRDSYAPLTATGLAIYGLSNDSPKANTTFKTKQNLPYPLLCDPSASLIKAIGFKKAPKGTQRGVFVVNKDGKILAVEAGGPAATVEVVKGVVKAEGGGEVDQGLEKAEERAVEGEEKEVESEKVAQTAAEVADVAKGLDGTPA</sequence>
<feature type="domain" description="Thioredoxin" evidence="15">
    <location>
        <begin position="67"/>
        <end position="222"/>
    </location>
</feature>
<dbReference type="GO" id="GO:0045454">
    <property type="term" value="P:cell redox homeostasis"/>
    <property type="evidence" value="ECO:0007669"/>
    <property type="project" value="TreeGrafter"/>
</dbReference>
<comment type="subcellular location">
    <subcellularLocation>
        <location evidence="1">Nucleus</location>
    </subcellularLocation>
</comment>
<evidence type="ECO:0000256" key="7">
    <source>
        <dbReference type="ARBA" id="ARBA00023157"/>
    </source>
</evidence>
<evidence type="ECO:0000256" key="3">
    <source>
        <dbReference type="ARBA" id="ARBA00013017"/>
    </source>
</evidence>
<dbReference type="InterPro" id="IPR013766">
    <property type="entry name" value="Thioredoxin_domain"/>
</dbReference>
<proteinExistence type="inferred from homology"/>
<comment type="subunit">
    <text evidence="2">Monomer.</text>
</comment>
<keyword evidence="4" id="KW-0575">Peroxidase</keyword>
<evidence type="ECO:0000256" key="10">
    <source>
        <dbReference type="ARBA" id="ARBA00032824"/>
    </source>
</evidence>
<dbReference type="FunFam" id="3.40.30.10:FF:000157">
    <property type="entry name" value="DOT5p Nuclear thiol peroxidase"/>
    <property type="match status" value="1"/>
</dbReference>
<dbReference type="GO" id="GO:0005634">
    <property type="term" value="C:nucleus"/>
    <property type="evidence" value="ECO:0007669"/>
    <property type="project" value="UniProtKB-SubCell"/>
</dbReference>
<feature type="compositionally biased region" description="Basic and acidic residues" evidence="14">
    <location>
        <begin position="228"/>
        <end position="239"/>
    </location>
</feature>
<keyword evidence="9" id="KW-0676">Redox-active center</keyword>
<evidence type="ECO:0000256" key="5">
    <source>
        <dbReference type="ARBA" id="ARBA00022862"/>
    </source>
</evidence>
<feature type="compositionally biased region" description="Basic residues" evidence="14">
    <location>
        <begin position="17"/>
        <end position="27"/>
    </location>
</feature>
<reference evidence="16 17" key="1">
    <citation type="journal article" date="2020" name="Microbiol. Resour. Announc.">
        <title>Draft Genome Sequence of a Cladosporium Species Isolated from the Mesophotic Ascidian Didemnum maculosum.</title>
        <authorList>
            <person name="Gioti A."/>
            <person name="Siaperas R."/>
            <person name="Nikolaivits E."/>
            <person name="Le Goff G."/>
            <person name="Ouazzani J."/>
            <person name="Kotoulas G."/>
            <person name="Topakas E."/>
        </authorList>
    </citation>
    <scope>NUCLEOTIDE SEQUENCE [LARGE SCALE GENOMIC DNA]</scope>
    <source>
        <strain evidence="16 17">TM138-S3</strain>
    </source>
</reference>
<dbReference type="AlphaFoldDB" id="A0AB34KU44"/>
<dbReference type="CDD" id="cd03017">
    <property type="entry name" value="PRX_BCP"/>
    <property type="match status" value="1"/>
</dbReference>
<gene>
    <name evidence="16" type="ORF">WHR41_04615</name>
</gene>
<evidence type="ECO:0000256" key="6">
    <source>
        <dbReference type="ARBA" id="ARBA00023002"/>
    </source>
</evidence>
<evidence type="ECO:0000313" key="17">
    <source>
        <dbReference type="Proteomes" id="UP000803884"/>
    </source>
</evidence>
<dbReference type="InterPro" id="IPR036249">
    <property type="entry name" value="Thioredoxin-like_sf"/>
</dbReference>
<dbReference type="GO" id="GO:0008379">
    <property type="term" value="F:thioredoxin peroxidase activity"/>
    <property type="evidence" value="ECO:0007669"/>
    <property type="project" value="TreeGrafter"/>
</dbReference>
<evidence type="ECO:0000256" key="8">
    <source>
        <dbReference type="ARBA" id="ARBA00023242"/>
    </source>
</evidence>
<dbReference type="GO" id="GO:0034599">
    <property type="term" value="P:cellular response to oxidative stress"/>
    <property type="evidence" value="ECO:0007669"/>
    <property type="project" value="UniProtKB-ARBA"/>
</dbReference>
<dbReference type="GO" id="GO:0005737">
    <property type="term" value="C:cytoplasm"/>
    <property type="evidence" value="ECO:0007669"/>
    <property type="project" value="TreeGrafter"/>
</dbReference>
<protein>
    <recommendedName>
        <fullName evidence="3">thioredoxin-dependent peroxiredoxin</fullName>
        <ecNumber evidence="3">1.11.1.24</ecNumber>
    </recommendedName>
    <alternativeName>
        <fullName evidence="13">Nuclear thiol peroxidase</fullName>
    </alternativeName>
    <alternativeName>
        <fullName evidence="10">Thioredoxin peroxidase</fullName>
    </alternativeName>
</protein>
<dbReference type="EC" id="1.11.1.24" evidence="3"/>
<evidence type="ECO:0000256" key="4">
    <source>
        <dbReference type="ARBA" id="ARBA00022559"/>
    </source>
</evidence>
<dbReference type="RefSeq" id="XP_069229789.1">
    <property type="nucleotide sequence ID" value="XM_069373221.1"/>
</dbReference>
<dbReference type="PANTHER" id="PTHR42801:SF23">
    <property type="entry name" value="PEROXIREDOXIN DOT5"/>
    <property type="match status" value="1"/>
</dbReference>
<dbReference type="EMBL" id="JAAQHG020000013">
    <property type="protein sequence ID" value="KAL1586684.1"/>
    <property type="molecule type" value="Genomic_DNA"/>
</dbReference>
<comment type="caution">
    <text evidence="16">The sequence shown here is derived from an EMBL/GenBank/DDBJ whole genome shotgun (WGS) entry which is preliminary data.</text>
</comment>
<comment type="similarity">
    <text evidence="11">Belongs to the peroxiredoxin family. BCP/PrxQ subfamily.</text>
</comment>
<dbReference type="PANTHER" id="PTHR42801">
    <property type="entry name" value="THIOREDOXIN-DEPENDENT PEROXIDE REDUCTASE"/>
    <property type="match status" value="1"/>
</dbReference>
<accession>A0AB34KU44</accession>
<evidence type="ECO:0000256" key="11">
    <source>
        <dbReference type="ARBA" id="ARBA00038489"/>
    </source>
</evidence>
<dbReference type="GeneID" id="96006059"/>
<dbReference type="InterPro" id="IPR050924">
    <property type="entry name" value="Peroxiredoxin_BCP/PrxQ"/>
</dbReference>
<name>A0AB34KU44_9PEZI</name>
<keyword evidence="8" id="KW-0539">Nucleus</keyword>
<dbReference type="PROSITE" id="PS51352">
    <property type="entry name" value="THIOREDOXIN_2"/>
    <property type="match status" value="1"/>
</dbReference>
<dbReference type="Pfam" id="PF00578">
    <property type="entry name" value="AhpC-TSA"/>
    <property type="match status" value="1"/>
</dbReference>
<keyword evidence="6" id="KW-0560">Oxidoreductase</keyword>
<evidence type="ECO:0000256" key="2">
    <source>
        <dbReference type="ARBA" id="ARBA00011245"/>
    </source>
</evidence>
<dbReference type="SUPFAM" id="SSF52833">
    <property type="entry name" value="Thioredoxin-like"/>
    <property type="match status" value="1"/>
</dbReference>
<evidence type="ECO:0000256" key="14">
    <source>
        <dbReference type="SAM" id="MobiDB-lite"/>
    </source>
</evidence>
<feature type="region of interest" description="Disordered" evidence="14">
    <location>
        <begin position="224"/>
        <end position="251"/>
    </location>
</feature>
<comment type="catalytic activity">
    <reaction evidence="12">
        <text>a hydroperoxide + [thioredoxin]-dithiol = an alcohol + [thioredoxin]-disulfide + H2O</text>
        <dbReference type="Rhea" id="RHEA:62620"/>
        <dbReference type="Rhea" id="RHEA-COMP:10698"/>
        <dbReference type="Rhea" id="RHEA-COMP:10700"/>
        <dbReference type="ChEBI" id="CHEBI:15377"/>
        <dbReference type="ChEBI" id="CHEBI:29950"/>
        <dbReference type="ChEBI" id="CHEBI:30879"/>
        <dbReference type="ChEBI" id="CHEBI:35924"/>
        <dbReference type="ChEBI" id="CHEBI:50058"/>
        <dbReference type="EC" id="1.11.1.24"/>
    </reaction>
</comment>
<evidence type="ECO:0000256" key="1">
    <source>
        <dbReference type="ARBA" id="ARBA00004123"/>
    </source>
</evidence>
<dbReference type="Gene3D" id="3.40.30.10">
    <property type="entry name" value="Glutaredoxin"/>
    <property type="match status" value="1"/>
</dbReference>
<evidence type="ECO:0000256" key="12">
    <source>
        <dbReference type="ARBA" id="ARBA00049091"/>
    </source>
</evidence>
<feature type="compositionally biased region" description="Low complexity" evidence="14">
    <location>
        <begin position="34"/>
        <end position="48"/>
    </location>
</feature>
<keyword evidence="7" id="KW-1015">Disulfide bond</keyword>
<organism evidence="16 17">
    <name type="scientific">Cladosporium halotolerans</name>
    <dbReference type="NCBI Taxonomy" id="1052096"/>
    <lineage>
        <taxon>Eukaryota</taxon>
        <taxon>Fungi</taxon>
        <taxon>Dikarya</taxon>
        <taxon>Ascomycota</taxon>
        <taxon>Pezizomycotina</taxon>
        <taxon>Dothideomycetes</taxon>
        <taxon>Dothideomycetidae</taxon>
        <taxon>Cladosporiales</taxon>
        <taxon>Cladosporiaceae</taxon>
        <taxon>Cladosporium</taxon>
    </lineage>
</organism>
<evidence type="ECO:0000259" key="15">
    <source>
        <dbReference type="PROSITE" id="PS51352"/>
    </source>
</evidence>
<keyword evidence="5" id="KW-0049">Antioxidant</keyword>
<evidence type="ECO:0000256" key="9">
    <source>
        <dbReference type="ARBA" id="ARBA00023284"/>
    </source>
</evidence>